<keyword evidence="6" id="KW-0028">Amino-acid biosynthesis</keyword>
<dbReference type="GO" id="GO:0009073">
    <property type="term" value="P:aromatic amino acid family biosynthetic process"/>
    <property type="evidence" value="ECO:0007669"/>
    <property type="project" value="UniProtKB-KW"/>
</dbReference>
<dbReference type="InterPro" id="IPR002480">
    <property type="entry name" value="DAHP_synth_2"/>
</dbReference>
<feature type="binding site" evidence="5">
    <location>
        <position position="343"/>
    </location>
    <ligand>
        <name>Mn(2+)</name>
        <dbReference type="ChEBI" id="CHEBI:29035"/>
    </ligand>
</feature>
<keyword evidence="5" id="KW-0104">Cadmium</keyword>
<keyword evidence="6" id="KW-0057">Aromatic amino acid biosynthesis</keyword>
<dbReference type="GO" id="GO:0008652">
    <property type="term" value="P:amino acid biosynthetic process"/>
    <property type="evidence" value="ECO:0007669"/>
    <property type="project" value="UniProtKB-KW"/>
</dbReference>
<protein>
    <recommendedName>
        <fullName evidence="6">Phospho-2-dehydro-3-deoxyheptonate aldolase</fullName>
        <ecNumber evidence="6">2.5.1.54</ecNumber>
    </recommendedName>
</protein>
<evidence type="ECO:0000256" key="2">
    <source>
        <dbReference type="ARBA" id="ARBA00008911"/>
    </source>
</evidence>
<dbReference type="Pfam" id="PF01474">
    <property type="entry name" value="DAHP_synth_2"/>
    <property type="match status" value="1"/>
</dbReference>
<keyword evidence="5" id="KW-0464">Manganese</keyword>
<dbReference type="GeneID" id="25271111"/>
<keyword evidence="3 6" id="KW-0808">Transferase</keyword>
<evidence type="ECO:0000256" key="5">
    <source>
        <dbReference type="PIRSR" id="PIRSR602480-1"/>
    </source>
</evidence>
<evidence type="ECO:0000256" key="1">
    <source>
        <dbReference type="ARBA" id="ARBA00004688"/>
    </source>
</evidence>
<dbReference type="PANTHER" id="PTHR21337:SF0">
    <property type="entry name" value="PHOSPHO-2-DEHYDRO-3-DEOXYHEPTONATE ALDOLASE"/>
    <property type="match status" value="1"/>
</dbReference>
<dbReference type="AlphaFoldDB" id="U6GD15"/>
<dbReference type="UniPathway" id="UPA00053">
    <property type="reaction ID" value="UER00084"/>
</dbReference>
<feature type="compositionally biased region" description="Low complexity" evidence="7">
    <location>
        <begin position="191"/>
        <end position="205"/>
    </location>
</feature>
<evidence type="ECO:0000256" key="6">
    <source>
        <dbReference type="RuleBase" id="RU363071"/>
    </source>
</evidence>
<dbReference type="GO" id="GO:0009423">
    <property type="term" value="P:chorismate biosynthetic process"/>
    <property type="evidence" value="ECO:0007669"/>
    <property type="project" value="UniProtKB-UniPathway"/>
</dbReference>
<feature type="binding site" evidence="5">
    <location>
        <position position="382"/>
    </location>
    <ligand>
        <name>phosphoenolpyruvate</name>
        <dbReference type="ChEBI" id="CHEBI:58702"/>
    </ligand>
</feature>
<dbReference type="GO" id="GO:0003849">
    <property type="term" value="F:3-deoxy-7-phosphoheptulonate synthase activity"/>
    <property type="evidence" value="ECO:0007669"/>
    <property type="project" value="UniProtKB-EC"/>
</dbReference>
<evidence type="ECO:0000313" key="8">
    <source>
        <dbReference type="EMBL" id="CDI78146.1"/>
    </source>
</evidence>
<dbReference type="Gene3D" id="3.20.20.70">
    <property type="entry name" value="Aldolase class I"/>
    <property type="match status" value="1"/>
</dbReference>
<name>U6GD15_EIMAC</name>
<proteinExistence type="inferred from homology"/>
<sequence length="436" mass="44778">MPQKSTNNYRLTLRGLAMRLLDSDCHIAISDNDSCLQHSECMHQQDYLAVAAEREDPPEGPPVSKGVSYREPQGAPGSSVFLLPECWGPPEMGAPQRSSGDIGKAAKNKRPRTSAAAAASPAAAPGAAAAAATTTTAAAALTSTAATPATAASTTAFAAESILEPSPGHSAVKATKRTAAAAAAAAAVGDSCCSPSVSTPSTAASITPRPLLHNGRLIDSDTEAPGAPGPAGLPSPSAGSAAAAEVVADSFNSSSSISSSGSSSSEDTGETSVALRSWRIDSWQGLPAAQDPFCSVSSHRVAEVYRQLEVLPPLVSAAEVQSLLGALSQVQQGQAFLLQGGPCAEQFCCCREETLRDTAGLLLQLGALIEALIEMPVLIVGRIAGQYAKPRTNSMEQHGDREVPAYKGDAVNGEEPCDRRCCHLLCLLRCLLVLPL</sequence>
<organism evidence="8 9">
    <name type="scientific">Eimeria acervulina</name>
    <name type="common">Coccidian parasite</name>
    <dbReference type="NCBI Taxonomy" id="5801"/>
    <lineage>
        <taxon>Eukaryota</taxon>
        <taxon>Sar</taxon>
        <taxon>Alveolata</taxon>
        <taxon>Apicomplexa</taxon>
        <taxon>Conoidasida</taxon>
        <taxon>Coccidia</taxon>
        <taxon>Eucoccidiorida</taxon>
        <taxon>Eimeriorina</taxon>
        <taxon>Eimeriidae</taxon>
        <taxon>Eimeria</taxon>
    </lineage>
</organism>
<dbReference type="InterPro" id="IPR013785">
    <property type="entry name" value="Aldolase_TIM"/>
</dbReference>
<keyword evidence="9" id="KW-1185">Reference proteome</keyword>
<gene>
    <name evidence="8" type="ORF">EAH_00030410</name>
</gene>
<evidence type="ECO:0000256" key="4">
    <source>
        <dbReference type="ARBA" id="ARBA00047508"/>
    </source>
</evidence>
<reference evidence="8" key="1">
    <citation type="submission" date="2013-10" db="EMBL/GenBank/DDBJ databases">
        <title>Genomic analysis of the causative agents of coccidiosis in chickens.</title>
        <authorList>
            <person name="Reid A.J."/>
            <person name="Blake D."/>
            <person name="Billington K."/>
            <person name="Browne H."/>
            <person name="Dunn M."/>
            <person name="Hung S."/>
            <person name="Kawahara F."/>
            <person name="Miranda-Saavedra D."/>
            <person name="Mourier T."/>
            <person name="Nagra H."/>
            <person name="Otto T.D."/>
            <person name="Rawlings N."/>
            <person name="Sanchez A."/>
            <person name="Sanders M."/>
            <person name="Subramaniam C."/>
            <person name="Tay Y."/>
            <person name="Dear P."/>
            <person name="Doerig C."/>
            <person name="Gruber A."/>
            <person name="Parkinson J."/>
            <person name="Shirley M."/>
            <person name="Wan K.L."/>
            <person name="Berriman M."/>
            <person name="Tomley F."/>
            <person name="Pain A."/>
        </authorList>
    </citation>
    <scope>NUCLEOTIDE SEQUENCE</scope>
    <source>
        <strain evidence="8">Houghton</strain>
    </source>
</reference>
<comment type="similarity">
    <text evidence="2 6">Belongs to the class-II DAHP synthase family.</text>
</comment>
<evidence type="ECO:0000256" key="7">
    <source>
        <dbReference type="SAM" id="MobiDB-lite"/>
    </source>
</evidence>
<dbReference type="Proteomes" id="UP000018050">
    <property type="component" value="Unassembled WGS sequence"/>
</dbReference>
<dbReference type="SUPFAM" id="SSF51569">
    <property type="entry name" value="Aldolase"/>
    <property type="match status" value="1"/>
</dbReference>
<reference evidence="8" key="2">
    <citation type="submission" date="2013-10" db="EMBL/GenBank/DDBJ databases">
        <authorList>
            <person name="Aslett M."/>
        </authorList>
    </citation>
    <scope>NUCLEOTIDE SEQUENCE</scope>
    <source>
        <strain evidence="8">Houghton</strain>
    </source>
</reference>
<feature type="region of interest" description="Disordered" evidence="7">
    <location>
        <begin position="191"/>
        <end position="239"/>
    </location>
</feature>
<dbReference type="PANTHER" id="PTHR21337">
    <property type="entry name" value="PHOSPHO-2-DEHYDRO-3-DEOXYHEPTONATE ALDOLASE 1, 2"/>
    <property type="match status" value="1"/>
</dbReference>
<dbReference type="EC" id="2.5.1.54" evidence="6"/>
<comment type="cofactor">
    <cofactor evidence="5">
        <name>Mn(2+)</name>
        <dbReference type="ChEBI" id="CHEBI:29035"/>
    </cofactor>
    <cofactor evidence="5">
        <name>Co(2+)</name>
        <dbReference type="ChEBI" id="CHEBI:48828"/>
    </cofactor>
    <cofactor evidence="5">
        <name>Cd(2+)</name>
        <dbReference type="ChEBI" id="CHEBI:48775"/>
    </cofactor>
    <text evidence="5">Binds 1 divalent cation per subunit. The enzyme is active with manganese, cobalt or cadmium ions.</text>
</comment>
<keyword evidence="5" id="KW-0170">Cobalt</keyword>
<comment type="pathway">
    <text evidence="1 6">Metabolic intermediate biosynthesis; chorismate biosynthesis; chorismate from D-erythrose 4-phosphate and phosphoenolpyruvate: step 1/7.</text>
</comment>
<dbReference type="EMBL" id="HG670822">
    <property type="protein sequence ID" value="CDI78146.1"/>
    <property type="molecule type" value="Genomic_DNA"/>
</dbReference>
<evidence type="ECO:0000256" key="3">
    <source>
        <dbReference type="ARBA" id="ARBA00022679"/>
    </source>
</evidence>
<dbReference type="OrthoDB" id="2338at2759"/>
<dbReference type="VEuPathDB" id="ToxoDB:EAH_00030410"/>
<evidence type="ECO:0000313" key="9">
    <source>
        <dbReference type="Proteomes" id="UP000018050"/>
    </source>
</evidence>
<accession>U6GD15</accession>
<comment type="catalytic activity">
    <reaction evidence="4 6">
        <text>D-erythrose 4-phosphate + phosphoenolpyruvate + H2O = 7-phospho-2-dehydro-3-deoxy-D-arabino-heptonate + phosphate</text>
        <dbReference type="Rhea" id="RHEA:14717"/>
        <dbReference type="ChEBI" id="CHEBI:15377"/>
        <dbReference type="ChEBI" id="CHEBI:16897"/>
        <dbReference type="ChEBI" id="CHEBI:43474"/>
        <dbReference type="ChEBI" id="CHEBI:58394"/>
        <dbReference type="ChEBI" id="CHEBI:58702"/>
        <dbReference type="EC" id="2.5.1.54"/>
    </reaction>
</comment>
<dbReference type="RefSeq" id="XP_013251602.1">
    <property type="nucleotide sequence ID" value="XM_013396148.1"/>
</dbReference>
<feature type="region of interest" description="Disordered" evidence="7">
    <location>
        <begin position="54"/>
        <end position="119"/>
    </location>
</feature>